<evidence type="ECO:0000313" key="2">
    <source>
        <dbReference type="Proteomes" id="UP000824065"/>
    </source>
</evidence>
<comment type="caution">
    <text evidence="1">The sequence shown here is derived from an EMBL/GenBank/DDBJ whole genome shotgun (WGS) entry which is preliminary data.</text>
</comment>
<dbReference type="AlphaFoldDB" id="A0A9D2JML1"/>
<protein>
    <submittedName>
        <fullName evidence="1">Uncharacterized protein</fullName>
    </submittedName>
</protein>
<dbReference type="Gene3D" id="3.20.20.80">
    <property type="entry name" value="Glycosidases"/>
    <property type="match status" value="1"/>
</dbReference>
<name>A0A9D2JML1_9FIRM</name>
<gene>
    <name evidence="1" type="ORF">H9725_00410</name>
</gene>
<dbReference type="EMBL" id="DXBJ01000004">
    <property type="protein sequence ID" value="HIZ57045.1"/>
    <property type="molecule type" value="Genomic_DNA"/>
</dbReference>
<accession>A0A9D2JML1</accession>
<sequence>MIYAANPRHQFRALCPRGAFAGPEAAGELCRMQELTGADAGCMQIAGSAAVPNNWGLQGAPDPEEQARWYNALLTACQARPWFGGTAFWDWPLPAHAAADRYAFIQGPALDRIRAFYCAGK</sequence>
<dbReference type="Proteomes" id="UP000824065">
    <property type="component" value="Unassembled WGS sequence"/>
</dbReference>
<dbReference type="InterPro" id="IPR055151">
    <property type="entry name" value="GH113"/>
</dbReference>
<proteinExistence type="predicted"/>
<evidence type="ECO:0000313" key="1">
    <source>
        <dbReference type="EMBL" id="HIZ57045.1"/>
    </source>
</evidence>
<dbReference type="Pfam" id="PF22612">
    <property type="entry name" value="GH113"/>
    <property type="match status" value="1"/>
</dbReference>
<reference evidence="1" key="2">
    <citation type="submission" date="2021-04" db="EMBL/GenBank/DDBJ databases">
        <authorList>
            <person name="Gilroy R."/>
        </authorList>
    </citation>
    <scope>NUCLEOTIDE SEQUENCE</scope>
    <source>
        <strain evidence="1">ChiBcec16-3735</strain>
    </source>
</reference>
<organism evidence="1 2">
    <name type="scientific">Candidatus Faecalibacterium gallistercoris</name>
    <dbReference type="NCBI Taxonomy" id="2838579"/>
    <lineage>
        <taxon>Bacteria</taxon>
        <taxon>Bacillati</taxon>
        <taxon>Bacillota</taxon>
        <taxon>Clostridia</taxon>
        <taxon>Eubacteriales</taxon>
        <taxon>Oscillospiraceae</taxon>
        <taxon>Faecalibacterium</taxon>
    </lineage>
</organism>
<reference evidence="1" key="1">
    <citation type="journal article" date="2021" name="PeerJ">
        <title>Extensive microbial diversity within the chicken gut microbiome revealed by metagenomics and culture.</title>
        <authorList>
            <person name="Gilroy R."/>
            <person name="Ravi A."/>
            <person name="Getino M."/>
            <person name="Pursley I."/>
            <person name="Horton D.L."/>
            <person name="Alikhan N.F."/>
            <person name="Baker D."/>
            <person name="Gharbi K."/>
            <person name="Hall N."/>
            <person name="Watson M."/>
            <person name="Adriaenssens E.M."/>
            <person name="Foster-Nyarko E."/>
            <person name="Jarju S."/>
            <person name="Secka A."/>
            <person name="Antonio M."/>
            <person name="Oren A."/>
            <person name="Chaudhuri R.R."/>
            <person name="La Ragione R."/>
            <person name="Hildebrand F."/>
            <person name="Pallen M.J."/>
        </authorList>
    </citation>
    <scope>NUCLEOTIDE SEQUENCE</scope>
    <source>
        <strain evidence="1">ChiBcec16-3735</strain>
    </source>
</reference>